<evidence type="ECO:0000313" key="1">
    <source>
        <dbReference type="EMBL" id="VFK68458.1"/>
    </source>
</evidence>
<evidence type="ECO:0000313" key="2">
    <source>
        <dbReference type="EMBL" id="VFK73587.1"/>
    </source>
</evidence>
<protein>
    <recommendedName>
        <fullName evidence="3">DUF4351 domain-containing protein</fullName>
    </recommendedName>
</protein>
<sequence>MIRLMYLRGYSKDQVLTLFRVIDWLLHTPPELEPVFQQTLSTTIEDKKMAYITGIERLGLERGMQQGMQQGEVAVLHRLLQTKFGEKFTDAYRQRIDKADIDTLLDWSEQVLSARSIDEIFH</sequence>
<dbReference type="AlphaFoldDB" id="A0A451B5T4"/>
<organism evidence="2">
    <name type="scientific">Candidatus Kentrum sp. UNK</name>
    <dbReference type="NCBI Taxonomy" id="2126344"/>
    <lineage>
        <taxon>Bacteria</taxon>
        <taxon>Pseudomonadati</taxon>
        <taxon>Pseudomonadota</taxon>
        <taxon>Gammaproteobacteria</taxon>
        <taxon>Candidatus Kentrum</taxon>
    </lineage>
</organism>
<proteinExistence type="predicted"/>
<dbReference type="PANTHER" id="PTHR35586">
    <property type="entry name" value="SLL1691 PROTEIN"/>
    <property type="match status" value="1"/>
</dbReference>
<accession>A0A451B5T4</accession>
<dbReference type="PANTHER" id="PTHR35586:SF1">
    <property type="entry name" value="SLL1691 PROTEIN"/>
    <property type="match status" value="1"/>
</dbReference>
<reference evidence="2" key="1">
    <citation type="submission" date="2019-02" db="EMBL/GenBank/DDBJ databases">
        <authorList>
            <person name="Gruber-Vodicka R. H."/>
            <person name="Seah K. B. B."/>
        </authorList>
    </citation>
    <scope>NUCLEOTIDE SEQUENCE</scope>
    <source>
        <strain evidence="2">BECK_BY19</strain>
        <strain evidence="1">BECK_BY8</strain>
    </source>
</reference>
<evidence type="ECO:0008006" key="3">
    <source>
        <dbReference type="Google" id="ProtNLM"/>
    </source>
</evidence>
<name>A0A451B5T4_9GAMM</name>
<gene>
    <name evidence="1" type="ORF">BECKUNK1418G_GA0071005_12371</name>
    <name evidence="2" type="ORF">BECKUNK1418H_GA0071006_12251</name>
</gene>
<dbReference type="EMBL" id="CAADGD010000225">
    <property type="protein sequence ID" value="VFK73587.1"/>
    <property type="molecule type" value="Genomic_DNA"/>
</dbReference>
<dbReference type="EMBL" id="CAADFZ010000237">
    <property type="protein sequence ID" value="VFK68458.1"/>
    <property type="molecule type" value="Genomic_DNA"/>
</dbReference>